<keyword evidence="2" id="KW-0479">Metal-binding</keyword>
<evidence type="ECO:0000313" key="13">
    <source>
        <dbReference type="EMBL" id="KAL3854473.1"/>
    </source>
</evidence>
<organism evidence="13 14">
    <name type="scientific">Sinanodonta woodiana</name>
    <name type="common">Chinese pond mussel</name>
    <name type="synonym">Anodonta woodiana</name>
    <dbReference type="NCBI Taxonomy" id="1069815"/>
    <lineage>
        <taxon>Eukaryota</taxon>
        <taxon>Metazoa</taxon>
        <taxon>Spiralia</taxon>
        <taxon>Lophotrochozoa</taxon>
        <taxon>Mollusca</taxon>
        <taxon>Bivalvia</taxon>
        <taxon>Autobranchia</taxon>
        <taxon>Heteroconchia</taxon>
        <taxon>Palaeoheterodonta</taxon>
        <taxon>Unionida</taxon>
        <taxon>Unionoidea</taxon>
        <taxon>Unionidae</taxon>
        <taxon>Unioninae</taxon>
        <taxon>Sinanodonta</taxon>
    </lineage>
</organism>
<dbReference type="InterPro" id="IPR011146">
    <property type="entry name" value="HIT-like"/>
</dbReference>
<evidence type="ECO:0000256" key="6">
    <source>
        <dbReference type="ARBA" id="ARBA00022833"/>
    </source>
</evidence>
<dbReference type="GO" id="GO:0005634">
    <property type="term" value="C:nucleus"/>
    <property type="evidence" value="ECO:0007669"/>
    <property type="project" value="UniProtKB-SubCell"/>
</dbReference>
<sequence>MAATSNNKSKRKMSDDDSDGLSKKKPTQYWNQGLLSSIDDPELRVDADDKVVIIRDKYPKAKFHFLVMPKVNIPNLKSLKSEHLALLKHMETRGKEIAQRFDSRRQFRFGYHAVPSMSHLHLHVISQDFDSPSLKTKKHWNSFTTEYFHDSEEIISILEKNGRVDLDTKIYQELLKKPLRCHVCSKDLPNMPNLKQHIKSHDYSYKK</sequence>
<accession>A0ABD3V1J4</accession>
<dbReference type="Proteomes" id="UP001634394">
    <property type="component" value="Unassembled WGS sequence"/>
</dbReference>
<keyword evidence="9" id="KW-0539">Nucleus</keyword>
<comment type="caution">
    <text evidence="13">The sequence shown here is derived from an EMBL/GenBank/DDBJ whole genome shotgun (WGS) entry which is preliminary data.</text>
</comment>
<keyword evidence="3" id="KW-0227">DNA damage</keyword>
<evidence type="ECO:0000256" key="9">
    <source>
        <dbReference type="ARBA" id="ARBA00023242"/>
    </source>
</evidence>
<evidence type="ECO:0000256" key="1">
    <source>
        <dbReference type="ARBA" id="ARBA00004123"/>
    </source>
</evidence>
<dbReference type="SUPFAM" id="SSF54197">
    <property type="entry name" value="HIT-like"/>
    <property type="match status" value="1"/>
</dbReference>
<keyword evidence="6" id="KW-0862">Zinc</keyword>
<dbReference type="GO" id="GO:0008270">
    <property type="term" value="F:zinc ion binding"/>
    <property type="evidence" value="ECO:0007669"/>
    <property type="project" value="UniProtKB-KW"/>
</dbReference>
<dbReference type="PANTHER" id="PTHR12486">
    <property type="entry name" value="APRATAXIN-RELATED"/>
    <property type="match status" value="1"/>
</dbReference>
<dbReference type="GO" id="GO:0006281">
    <property type="term" value="P:DNA repair"/>
    <property type="evidence" value="ECO:0007669"/>
    <property type="project" value="UniProtKB-KW"/>
</dbReference>
<proteinExistence type="predicted"/>
<dbReference type="EMBL" id="JBJQND010000014">
    <property type="protein sequence ID" value="KAL3854472.1"/>
    <property type="molecule type" value="Genomic_DNA"/>
</dbReference>
<gene>
    <name evidence="13" type="ORF">ACJMK2_013740</name>
</gene>
<dbReference type="AlphaFoldDB" id="A0ABD3V1J4"/>
<evidence type="ECO:0000256" key="4">
    <source>
        <dbReference type="ARBA" id="ARBA00022771"/>
    </source>
</evidence>
<evidence type="ECO:0000256" key="10">
    <source>
        <dbReference type="PROSITE-ProRule" id="PRU00464"/>
    </source>
</evidence>
<dbReference type="EMBL" id="JBJQND010000014">
    <property type="protein sequence ID" value="KAL3854473.1"/>
    <property type="molecule type" value="Genomic_DNA"/>
</dbReference>
<comment type="subcellular location">
    <subcellularLocation>
        <location evidence="1">Nucleus</location>
    </subcellularLocation>
</comment>
<feature type="domain" description="HIT" evidence="12">
    <location>
        <begin position="31"/>
        <end position="134"/>
    </location>
</feature>
<evidence type="ECO:0000256" key="3">
    <source>
        <dbReference type="ARBA" id="ARBA00022763"/>
    </source>
</evidence>
<keyword evidence="8" id="KW-0234">DNA repair</keyword>
<name>A0ABD3V1J4_SINWO</name>
<dbReference type="GO" id="GO:0003677">
    <property type="term" value="F:DNA binding"/>
    <property type="evidence" value="ECO:0007669"/>
    <property type="project" value="UniProtKB-KW"/>
</dbReference>
<keyword evidence="4" id="KW-0863">Zinc-finger</keyword>
<reference evidence="13 14" key="1">
    <citation type="submission" date="2024-11" db="EMBL/GenBank/DDBJ databases">
        <title>Chromosome-level genome assembly of the freshwater bivalve Anodonta woodiana.</title>
        <authorList>
            <person name="Chen X."/>
        </authorList>
    </citation>
    <scope>NUCLEOTIDE SEQUENCE [LARGE SCALE GENOMIC DNA]</scope>
    <source>
        <strain evidence="13">MN2024</strain>
        <tissue evidence="13">Gills</tissue>
    </source>
</reference>
<evidence type="ECO:0000256" key="8">
    <source>
        <dbReference type="ARBA" id="ARBA00023204"/>
    </source>
</evidence>
<dbReference type="GO" id="GO:0016787">
    <property type="term" value="F:hydrolase activity"/>
    <property type="evidence" value="ECO:0007669"/>
    <property type="project" value="UniProtKB-KW"/>
</dbReference>
<evidence type="ECO:0000256" key="7">
    <source>
        <dbReference type="ARBA" id="ARBA00023125"/>
    </source>
</evidence>
<dbReference type="Pfam" id="PF16278">
    <property type="entry name" value="zf-C2HE"/>
    <property type="match status" value="1"/>
</dbReference>
<dbReference type="Gene3D" id="3.30.428.10">
    <property type="entry name" value="HIT-like"/>
    <property type="match status" value="1"/>
</dbReference>
<dbReference type="PROSITE" id="PS00892">
    <property type="entry name" value="HIT_1"/>
    <property type="match status" value="1"/>
</dbReference>
<feature type="short sequence motif" description="Histidine triad motif" evidence="10">
    <location>
        <begin position="119"/>
        <end position="123"/>
    </location>
</feature>
<protein>
    <recommendedName>
        <fullName evidence="12">HIT domain-containing protein</fullName>
    </recommendedName>
</protein>
<dbReference type="PANTHER" id="PTHR12486:SF4">
    <property type="entry name" value="APRATAXIN"/>
    <property type="match status" value="1"/>
</dbReference>
<feature type="region of interest" description="Disordered" evidence="11">
    <location>
        <begin position="1"/>
        <end position="28"/>
    </location>
</feature>
<dbReference type="InterPro" id="IPR013087">
    <property type="entry name" value="Znf_C2H2_type"/>
</dbReference>
<keyword evidence="7" id="KW-0238">DNA-binding</keyword>
<evidence type="ECO:0000256" key="5">
    <source>
        <dbReference type="ARBA" id="ARBA00022801"/>
    </source>
</evidence>
<evidence type="ECO:0000256" key="2">
    <source>
        <dbReference type="ARBA" id="ARBA00022723"/>
    </source>
</evidence>
<dbReference type="FunFam" id="3.30.428.10:FF:000004">
    <property type="entry name" value="aprataxin isoform X2"/>
    <property type="match status" value="1"/>
</dbReference>
<dbReference type="InterPro" id="IPR036265">
    <property type="entry name" value="HIT-like_sf"/>
</dbReference>
<dbReference type="InterPro" id="IPR032566">
    <property type="entry name" value="Znf-C2HE"/>
</dbReference>
<dbReference type="InterPro" id="IPR019808">
    <property type="entry name" value="Histidine_triad_CS"/>
</dbReference>
<dbReference type="PROSITE" id="PS00028">
    <property type="entry name" value="ZINC_FINGER_C2H2_1"/>
    <property type="match status" value="1"/>
</dbReference>
<evidence type="ECO:0000256" key="11">
    <source>
        <dbReference type="SAM" id="MobiDB-lite"/>
    </source>
</evidence>
<dbReference type="Pfam" id="PF11969">
    <property type="entry name" value="DcpS_C"/>
    <property type="match status" value="1"/>
</dbReference>
<evidence type="ECO:0000259" key="12">
    <source>
        <dbReference type="PROSITE" id="PS51084"/>
    </source>
</evidence>
<dbReference type="PROSITE" id="PS51084">
    <property type="entry name" value="HIT_2"/>
    <property type="match status" value="1"/>
</dbReference>
<evidence type="ECO:0000313" key="14">
    <source>
        <dbReference type="Proteomes" id="UP001634394"/>
    </source>
</evidence>
<keyword evidence="14" id="KW-1185">Reference proteome</keyword>
<keyword evidence="5" id="KW-0378">Hydrolase</keyword>